<dbReference type="EMBL" id="NGMM01000004">
    <property type="protein sequence ID" value="OTP14652.1"/>
    <property type="molecule type" value="Genomic_DNA"/>
</dbReference>
<reference evidence="15" key="3">
    <citation type="submission" date="2024-03" db="EMBL/GenBank/DDBJ databases">
        <title>The Genome Sequence of Enterococcus sp. DIV0242b.</title>
        <authorList>
            <consortium name="The Broad Institute Genomics Platform"/>
            <consortium name="The Broad Institute Microbial Omics Core"/>
            <consortium name="The Broad Institute Genomic Center for Infectious Diseases"/>
            <person name="Earl A."/>
            <person name="Manson A."/>
            <person name="Gilmore M."/>
            <person name="Schwartman J."/>
            <person name="Shea T."/>
            <person name="Abouelleil A."/>
            <person name="Cao P."/>
            <person name="Chapman S."/>
            <person name="Cusick C."/>
            <person name="Young S."/>
            <person name="Neafsey D."/>
            <person name="Nusbaum C."/>
            <person name="Birren B."/>
        </authorList>
    </citation>
    <scope>NUCLEOTIDE SEQUENCE</scope>
    <source>
        <strain evidence="15">9E7_DIV0242</strain>
    </source>
</reference>
<evidence type="ECO:0000259" key="13">
    <source>
        <dbReference type="Pfam" id="PF08245"/>
    </source>
</evidence>
<keyword evidence="8" id="KW-0460">Magnesium</keyword>
<evidence type="ECO:0000256" key="6">
    <source>
        <dbReference type="ARBA" id="ARBA00022741"/>
    </source>
</evidence>
<dbReference type="NCBIfam" id="TIGR01499">
    <property type="entry name" value="folC"/>
    <property type="match status" value="1"/>
</dbReference>
<evidence type="ECO:0000256" key="4">
    <source>
        <dbReference type="ARBA" id="ARBA00022598"/>
    </source>
</evidence>
<sequence>MSMKVEEAIEWIHSRLPFGSRPGLERVVALLERVDEPQKKVPTIHVAGTNGKGSTVTYLRCLLEEAGLNVGTFTSPYIEAFNERLAVDGQGIADAELIHYVEKYRPLVEEMDKEEAISGITEFETLTAMAFEFFLDKKVDVAIIEVGLGGLMDSTNVVEPMLTAITTIGMDHTDILGETIEEIAFQKAGIIKEKIPVVTGKIEKEALAVIDAQAKKMSAPVYHFDEAYTVKYLHFDKEWGEVFSFTGENGKIEKLKTPLLGQHQTENAGVAIELFYVYCQLTGQPFQARTIRQGLLKAQWPARMEKINDEPMIVLDGAHNDHAVQRLADNLKKEFKGRTIHILFSSLSTKNVDQMIQLLKRVPNVHLYLTTFDYPRAVELSTLEKYADKKTEIVSLWQFGLGEILEKMGSEDMLLVTGSLYFVSQVRELLLTIGGSNEKI</sequence>
<dbReference type="GO" id="GO:0005737">
    <property type="term" value="C:cytoplasm"/>
    <property type="evidence" value="ECO:0007669"/>
    <property type="project" value="TreeGrafter"/>
</dbReference>
<comment type="similarity">
    <text evidence="2 11">Belongs to the folylpolyglutamate synthase family.</text>
</comment>
<evidence type="ECO:0000256" key="11">
    <source>
        <dbReference type="PIRNR" id="PIRNR001563"/>
    </source>
</evidence>
<dbReference type="SUPFAM" id="SSF53623">
    <property type="entry name" value="MurD-like peptide ligases, catalytic domain"/>
    <property type="match status" value="1"/>
</dbReference>
<comment type="catalytic activity">
    <reaction evidence="10">
        <text>(6S)-5,6,7,8-tetrahydrofolyl-(gamma-L-Glu)(n) + L-glutamate + ATP = (6S)-5,6,7,8-tetrahydrofolyl-(gamma-L-Glu)(n+1) + ADP + phosphate + H(+)</text>
        <dbReference type="Rhea" id="RHEA:10580"/>
        <dbReference type="Rhea" id="RHEA-COMP:14738"/>
        <dbReference type="Rhea" id="RHEA-COMP:14740"/>
        <dbReference type="ChEBI" id="CHEBI:15378"/>
        <dbReference type="ChEBI" id="CHEBI:29985"/>
        <dbReference type="ChEBI" id="CHEBI:30616"/>
        <dbReference type="ChEBI" id="CHEBI:43474"/>
        <dbReference type="ChEBI" id="CHEBI:141005"/>
        <dbReference type="ChEBI" id="CHEBI:456216"/>
        <dbReference type="EC" id="6.3.2.17"/>
    </reaction>
</comment>
<evidence type="ECO:0000313" key="15">
    <source>
        <dbReference type="EMBL" id="WYJ90317.1"/>
    </source>
</evidence>
<dbReference type="PANTHER" id="PTHR11136:SF0">
    <property type="entry name" value="DIHYDROFOLATE SYNTHETASE-RELATED"/>
    <property type="match status" value="1"/>
</dbReference>
<dbReference type="Proteomes" id="UP000195141">
    <property type="component" value="Chromosome"/>
</dbReference>
<keyword evidence="4 11" id="KW-0436">Ligase</keyword>
<dbReference type="PIRSF" id="PIRSF001563">
    <property type="entry name" value="Folylpolyglu_synth"/>
    <property type="match status" value="1"/>
</dbReference>
<dbReference type="PROSITE" id="PS01012">
    <property type="entry name" value="FOLYLPOLYGLU_SYNT_2"/>
    <property type="match status" value="1"/>
</dbReference>
<dbReference type="GO" id="GO:0004326">
    <property type="term" value="F:tetrahydrofolylpolyglutamate synthase activity"/>
    <property type="evidence" value="ECO:0007669"/>
    <property type="project" value="UniProtKB-EC"/>
</dbReference>
<dbReference type="InterPro" id="IPR004101">
    <property type="entry name" value="Mur_ligase_C"/>
</dbReference>
<dbReference type="PANTHER" id="PTHR11136">
    <property type="entry name" value="FOLYLPOLYGLUTAMATE SYNTHASE-RELATED"/>
    <property type="match status" value="1"/>
</dbReference>
<keyword evidence="16" id="KW-1185">Reference proteome</keyword>
<evidence type="ECO:0000256" key="9">
    <source>
        <dbReference type="ARBA" id="ARBA00030592"/>
    </source>
</evidence>
<keyword evidence="7 11" id="KW-0067">ATP-binding</keyword>
<gene>
    <name evidence="15" type="ORF">A5888_002074</name>
    <name evidence="14" type="ORF">A5888_002753</name>
</gene>
<dbReference type="InterPro" id="IPR018109">
    <property type="entry name" value="Folylpolyglutamate_synth_CS"/>
</dbReference>
<name>A0A242K5P7_9ENTE</name>
<feature type="domain" description="Mur ligase central" evidence="13">
    <location>
        <begin position="46"/>
        <end position="273"/>
    </location>
</feature>
<evidence type="ECO:0000259" key="12">
    <source>
        <dbReference type="Pfam" id="PF02875"/>
    </source>
</evidence>
<reference evidence="14" key="1">
    <citation type="submission" date="2017-05" db="EMBL/GenBank/DDBJ databases">
        <title>The Genome Sequence of Enterococcus sp. 9E7_DIV0242.</title>
        <authorList>
            <consortium name="The Broad Institute Genomics Platform"/>
            <consortium name="The Broad Institute Genomic Center for Infectious Diseases"/>
            <person name="Earl A."/>
            <person name="Manson A."/>
            <person name="Schwartman J."/>
            <person name="Gilmore M."/>
            <person name="Abouelleil A."/>
            <person name="Cao P."/>
            <person name="Chapman S."/>
            <person name="Cusick C."/>
            <person name="Shea T."/>
            <person name="Young S."/>
            <person name="Neafsey D."/>
            <person name="Nusbaum C."/>
            <person name="Birren B."/>
        </authorList>
    </citation>
    <scope>NUCLEOTIDE SEQUENCE [LARGE SCALE GENOMIC DNA]</scope>
    <source>
        <strain evidence="14">9E7_DIV0242</strain>
    </source>
</reference>
<dbReference type="GO" id="GO:0005524">
    <property type="term" value="F:ATP binding"/>
    <property type="evidence" value="ECO:0007669"/>
    <property type="project" value="UniProtKB-KW"/>
</dbReference>
<dbReference type="EC" id="6.3.2.17" evidence="3"/>
<keyword evidence="6 11" id="KW-0547">Nucleotide-binding</keyword>
<protein>
    <recommendedName>
        <fullName evidence="3">tetrahydrofolate synthase</fullName>
        <ecNumber evidence="3">6.3.2.17</ecNumber>
    </recommendedName>
    <alternativeName>
        <fullName evidence="9">Tetrahydrofolylpolyglutamate synthase</fullName>
    </alternativeName>
</protein>
<dbReference type="Gene3D" id="3.90.190.20">
    <property type="entry name" value="Mur ligase, C-terminal domain"/>
    <property type="match status" value="1"/>
</dbReference>
<reference evidence="15" key="2">
    <citation type="submission" date="2017-05" db="EMBL/GenBank/DDBJ databases">
        <authorList>
            <consortium name="The Broad Institute Genomics Platform"/>
            <consortium name="The Broad Institute Genomic Center for Infectious Diseases"/>
            <person name="Earl A."/>
            <person name="Manson A."/>
            <person name="Schwartman J."/>
            <person name="Gilmore M."/>
            <person name="Abouelleil A."/>
            <person name="Cao P."/>
            <person name="Chapman S."/>
            <person name="Cusick C."/>
            <person name="Shea T."/>
            <person name="Young S."/>
            <person name="Neafsey D."/>
            <person name="Nusbaum C."/>
            <person name="Birren B."/>
        </authorList>
    </citation>
    <scope>NUCLEOTIDE SEQUENCE</scope>
    <source>
        <strain evidence="15">9E7_DIV0242</strain>
    </source>
</reference>
<dbReference type="FunFam" id="3.40.1190.10:FF:000011">
    <property type="entry name" value="Folylpolyglutamate synthase/dihydrofolate synthase"/>
    <property type="match status" value="1"/>
</dbReference>
<comment type="cofactor">
    <cofactor evidence="1">
        <name>Mg(2+)</name>
        <dbReference type="ChEBI" id="CHEBI:18420"/>
    </cofactor>
</comment>
<dbReference type="EMBL" id="CP147247">
    <property type="protein sequence ID" value="WYJ90317.1"/>
    <property type="molecule type" value="Genomic_DNA"/>
</dbReference>
<dbReference type="RefSeq" id="WP_086349776.1">
    <property type="nucleotide sequence ID" value="NZ_CP147247.1"/>
</dbReference>
<dbReference type="SUPFAM" id="SSF53244">
    <property type="entry name" value="MurD-like peptide ligases, peptide-binding domain"/>
    <property type="match status" value="1"/>
</dbReference>
<dbReference type="GO" id="GO:0008841">
    <property type="term" value="F:dihydrofolate synthase activity"/>
    <property type="evidence" value="ECO:0007669"/>
    <property type="project" value="TreeGrafter"/>
</dbReference>
<evidence type="ECO:0000256" key="10">
    <source>
        <dbReference type="ARBA" id="ARBA00047493"/>
    </source>
</evidence>
<feature type="domain" description="Mur ligase C-terminal" evidence="12">
    <location>
        <begin position="303"/>
        <end position="419"/>
    </location>
</feature>
<dbReference type="InterPro" id="IPR013221">
    <property type="entry name" value="Mur_ligase_cen"/>
</dbReference>
<accession>A0A242K5P7</accession>
<dbReference type="AlphaFoldDB" id="A0A242K5P7"/>
<proteinExistence type="inferred from homology"/>
<dbReference type="Gene3D" id="3.40.1190.10">
    <property type="entry name" value="Mur-like, catalytic domain"/>
    <property type="match status" value="1"/>
</dbReference>
<evidence type="ECO:0000256" key="8">
    <source>
        <dbReference type="ARBA" id="ARBA00022842"/>
    </source>
</evidence>
<dbReference type="Pfam" id="PF08245">
    <property type="entry name" value="Mur_ligase_M"/>
    <property type="match status" value="1"/>
</dbReference>
<dbReference type="InterPro" id="IPR036615">
    <property type="entry name" value="Mur_ligase_C_dom_sf"/>
</dbReference>
<evidence type="ECO:0000256" key="3">
    <source>
        <dbReference type="ARBA" id="ARBA00013025"/>
    </source>
</evidence>
<evidence type="ECO:0000256" key="2">
    <source>
        <dbReference type="ARBA" id="ARBA00008276"/>
    </source>
</evidence>
<dbReference type="OrthoDB" id="9809356at2"/>
<evidence type="ECO:0000313" key="14">
    <source>
        <dbReference type="EMBL" id="OTP14652.1"/>
    </source>
</evidence>
<organism evidence="14">
    <name type="scientific">Candidatus Enterococcus clewellii</name>
    <dbReference type="NCBI Taxonomy" id="1834193"/>
    <lineage>
        <taxon>Bacteria</taxon>
        <taxon>Bacillati</taxon>
        <taxon>Bacillota</taxon>
        <taxon>Bacilli</taxon>
        <taxon>Lactobacillales</taxon>
        <taxon>Enterococcaceae</taxon>
        <taxon>Enterococcus</taxon>
    </lineage>
</organism>
<dbReference type="Pfam" id="PF02875">
    <property type="entry name" value="Mur_ligase_C"/>
    <property type="match status" value="1"/>
</dbReference>
<dbReference type="InterPro" id="IPR036565">
    <property type="entry name" value="Mur-like_cat_sf"/>
</dbReference>
<dbReference type="PROSITE" id="PS01011">
    <property type="entry name" value="FOLYLPOLYGLU_SYNT_1"/>
    <property type="match status" value="1"/>
</dbReference>
<evidence type="ECO:0000256" key="1">
    <source>
        <dbReference type="ARBA" id="ARBA00001946"/>
    </source>
</evidence>
<keyword evidence="5" id="KW-0479">Metal-binding</keyword>
<evidence type="ECO:0000256" key="5">
    <source>
        <dbReference type="ARBA" id="ARBA00022723"/>
    </source>
</evidence>
<dbReference type="GO" id="GO:0046872">
    <property type="term" value="F:metal ion binding"/>
    <property type="evidence" value="ECO:0007669"/>
    <property type="project" value="UniProtKB-KW"/>
</dbReference>
<dbReference type="InterPro" id="IPR001645">
    <property type="entry name" value="Folylpolyglutamate_synth"/>
</dbReference>
<evidence type="ECO:0000313" key="16">
    <source>
        <dbReference type="Proteomes" id="UP000195141"/>
    </source>
</evidence>
<evidence type="ECO:0000256" key="7">
    <source>
        <dbReference type="ARBA" id="ARBA00022840"/>
    </source>
</evidence>